<feature type="region of interest" description="Disordered" evidence="3">
    <location>
        <begin position="815"/>
        <end position="835"/>
    </location>
</feature>
<keyword evidence="1 2" id="KW-0175">Coiled coil</keyword>
<feature type="region of interest" description="Disordered" evidence="3">
    <location>
        <begin position="1087"/>
        <end position="1130"/>
    </location>
</feature>
<feature type="region of interest" description="Disordered" evidence="3">
    <location>
        <begin position="39"/>
        <end position="85"/>
    </location>
</feature>
<feature type="compositionally biased region" description="Pro residues" evidence="3">
    <location>
        <begin position="46"/>
        <end position="58"/>
    </location>
</feature>
<proteinExistence type="predicted"/>
<dbReference type="GO" id="GO:0003779">
    <property type="term" value="F:actin binding"/>
    <property type="evidence" value="ECO:0007669"/>
    <property type="project" value="InterPro"/>
</dbReference>
<feature type="compositionally biased region" description="Basic residues" evidence="3">
    <location>
        <begin position="1089"/>
        <end position="1098"/>
    </location>
</feature>
<comment type="caution">
    <text evidence="5">The sequence shown here is derived from an EMBL/GenBank/DDBJ whole genome shotgun (WGS) entry which is preliminary data.</text>
</comment>
<dbReference type="InterPro" id="IPR056888">
    <property type="entry name" value="NET2A-D/KIP1-like_dom"/>
</dbReference>
<dbReference type="Pfam" id="PF24918">
    <property type="entry name" value="NET2A_C"/>
    <property type="match status" value="1"/>
</dbReference>
<protein>
    <recommendedName>
        <fullName evidence="4">NAB domain-containing protein</fullName>
    </recommendedName>
</protein>
<dbReference type="PANTHER" id="PTHR31631:SF0">
    <property type="entry name" value="PROTEIN NETWORKED 2D"/>
    <property type="match status" value="1"/>
</dbReference>
<name>A0AAV8QKB5_ENSVE</name>
<evidence type="ECO:0000259" key="4">
    <source>
        <dbReference type="PROSITE" id="PS51774"/>
    </source>
</evidence>
<feature type="region of interest" description="Disordered" evidence="3">
    <location>
        <begin position="175"/>
        <end position="219"/>
    </location>
</feature>
<gene>
    <name evidence="5" type="ORF">OPV22_025917</name>
</gene>
<dbReference type="Proteomes" id="UP001222027">
    <property type="component" value="Unassembled WGS sequence"/>
</dbReference>
<feature type="region of interest" description="Disordered" evidence="3">
    <location>
        <begin position="1146"/>
        <end position="1176"/>
    </location>
</feature>
<feature type="coiled-coil region" evidence="2">
    <location>
        <begin position="420"/>
        <end position="475"/>
    </location>
</feature>
<dbReference type="EMBL" id="JAQQAF010000007">
    <property type="protein sequence ID" value="KAJ8471574.1"/>
    <property type="molecule type" value="Genomic_DNA"/>
</dbReference>
<feature type="coiled-coil region" evidence="2">
    <location>
        <begin position="293"/>
        <end position="321"/>
    </location>
</feature>
<feature type="region of interest" description="Disordered" evidence="3">
    <location>
        <begin position="1265"/>
        <end position="1284"/>
    </location>
</feature>
<feature type="domain" description="NAB" evidence="4">
    <location>
        <begin position="53"/>
        <end position="145"/>
    </location>
</feature>
<feature type="compositionally biased region" description="Basic and acidic residues" evidence="3">
    <location>
        <begin position="59"/>
        <end position="71"/>
    </location>
</feature>
<dbReference type="InterPro" id="IPR056889">
    <property type="entry name" value="NET2A-D/KIP1-like_C"/>
</dbReference>
<dbReference type="PROSITE" id="PS51774">
    <property type="entry name" value="NAB"/>
    <property type="match status" value="1"/>
</dbReference>
<feature type="compositionally biased region" description="Basic and acidic residues" evidence="3">
    <location>
        <begin position="193"/>
        <end position="203"/>
    </location>
</feature>
<evidence type="ECO:0000256" key="3">
    <source>
        <dbReference type="SAM" id="MobiDB-lite"/>
    </source>
</evidence>
<evidence type="ECO:0000256" key="2">
    <source>
        <dbReference type="SAM" id="Coils"/>
    </source>
</evidence>
<organism evidence="5 6">
    <name type="scientific">Ensete ventricosum</name>
    <name type="common">Abyssinian banana</name>
    <name type="synonym">Musa ensete</name>
    <dbReference type="NCBI Taxonomy" id="4639"/>
    <lineage>
        <taxon>Eukaryota</taxon>
        <taxon>Viridiplantae</taxon>
        <taxon>Streptophyta</taxon>
        <taxon>Embryophyta</taxon>
        <taxon>Tracheophyta</taxon>
        <taxon>Spermatophyta</taxon>
        <taxon>Magnoliopsida</taxon>
        <taxon>Liliopsida</taxon>
        <taxon>Zingiberales</taxon>
        <taxon>Musaceae</taxon>
        <taxon>Ensete</taxon>
    </lineage>
</organism>
<evidence type="ECO:0000313" key="6">
    <source>
        <dbReference type="Proteomes" id="UP001222027"/>
    </source>
</evidence>
<evidence type="ECO:0000256" key="1">
    <source>
        <dbReference type="ARBA" id="ARBA00023054"/>
    </source>
</evidence>
<reference evidence="5 6" key="1">
    <citation type="submission" date="2022-12" db="EMBL/GenBank/DDBJ databases">
        <title>Chromosome-scale assembly of the Ensete ventricosum genome.</title>
        <authorList>
            <person name="Dussert Y."/>
            <person name="Stocks J."/>
            <person name="Wendawek A."/>
            <person name="Woldeyes F."/>
            <person name="Nichols R.A."/>
            <person name="Borrell J.S."/>
        </authorList>
    </citation>
    <scope>NUCLEOTIDE SEQUENCE [LARGE SCALE GENOMIC DNA]</scope>
    <source>
        <strain evidence="6">cv. Maze</strain>
        <tissue evidence="5">Seeds</tissue>
    </source>
</reference>
<dbReference type="Pfam" id="PF25014">
    <property type="entry name" value="NET2A"/>
    <property type="match status" value="1"/>
</dbReference>
<evidence type="ECO:0000313" key="5">
    <source>
        <dbReference type="EMBL" id="KAJ8471574.1"/>
    </source>
</evidence>
<dbReference type="PANTHER" id="PTHR31631">
    <property type="entry name" value="PROTEIN NETWORKED 2D"/>
    <property type="match status" value="1"/>
</dbReference>
<feature type="compositionally biased region" description="Basic and acidic residues" evidence="3">
    <location>
        <begin position="1102"/>
        <end position="1118"/>
    </location>
</feature>
<accession>A0AAV8QKB5</accession>
<keyword evidence="6" id="KW-1185">Reference proteome</keyword>
<sequence>MEGNHAFSSEVLNLLPPPLDSDSRPVFWIPSLSPFIPHIHRSTPSPSSPRSPQPPPFLPEERSEGTRERGVGKRCCRGPRTTRTPGEMEDVVKRMLKLIDTDADSFAKRAELYFKRRPELINFVEDAYRAYRALAERYDHISGELHKANHTIATAFPEQVQYAMLEEEEDSLPKAITPIDPSKINKPTVEGLMNKRRENESSIRRKQKKGNAPQLNNEQAQEEINKLQKGILVLQTEKEFIKSSYESGIVKYWEIEKQIVEMQEKACSLQDELSTSAVIGDNEARTVMTETALKSCEEAIVNLQEQRKKSLEQAKVESERIKIANKKLKIFKGEYCQSEMVNEDMSGENTQMGFTAEEIEEDDYALNKARLELQSICEKLRTHFEMNTESSVTEIAEKINELVNKVITLELTVSSQAVQINQLTSENNELDKCLLKLEDEKKVLIYDSSALSKRLKDAKEELSRVQAIEKIVQDEEIVFHENLAAACCSIKGISDKLQSPEHAKDDYMVEKEISKSSTEPQRECQDKKVNEIHEMKKDLEGEIHTVQELGHFLNDLSQNEADSGLKSASGRIEDSIKRNELAEEVSSQADLSISLNNNEQILPDGEEQTLKFQQIILSGLEGREKILLAEYTALLQNYKETKRRLSEEVLNKNQYLQRTMALTGELKNAIAIKDEEIRLLRQRLASLEMSSTVMLDAPSVEVFGHGQHKLEGISNSPMVTENSTPRDTEMRKDLNASATKQDLYVEFTEIPSPLAQGTNANGIDEPKSISPIGEKFRRDIDALLDGNLEFWLRFSTSFHFIQDFKAKFNDLQDDINKPKDNKTLEGNGGAASDQAGRSESALLITRLRELKTELQVWLEQSKLLRTELHGRISSLCYMQEKISDAVVNSELEPGEVLLTPCQAAGFHGEVMNMKQENNKAASELQLGIDYIRRLQLEIEQQLSELREPFIPKSSPTNRLENSPNRTNVPLRVFLFGTKPKKPSLFARIQPMFQRQNSKLRMGIVNNSGGTSCPNASLDRVRSTLTRVYQSPGPTLIRWMVRLGSFHEVPKEKIKQRGEALINEGGDGLRSRSRLELSISSPATLASISHFKKKKRKGGKMGGGKDKHDKDDGSSDKGFHGHGHGHSGYPPAGYPYAPGAYPPQAYPTAPGAYPQQAYPPAPGAYPQQGYPPQGYPPAAAYPPAAGYPGSSAPPHQGGHGSHMGTMLAGGAAAAAAAYGVHHMAHGSHHSGHGAYAGHMPGHGAYAGHMPGHHGGKFKHHGGKFKHGKFGKHKHGKHGGKFRKWK</sequence>
<feature type="compositionally biased region" description="Low complexity" evidence="3">
    <location>
        <begin position="1146"/>
        <end position="1155"/>
    </location>
</feature>
<dbReference type="InterPro" id="IPR011684">
    <property type="entry name" value="NAB"/>
</dbReference>
<feature type="compositionally biased region" description="Low complexity" evidence="3">
    <location>
        <begin position="1163"/>
        <end position="1176"/>
    </location>
</feature>
<dbReference type="Pfam" id="PF07765">
    <property type="entry name" value="KIP1"/>
    <property type="match status" value="1"/>
</dbReference>